<feature type="compositionally biased region" description="Basic and acidic residues" evidence="4">
    <location>
        <begin position="440"/>
        <end position="456"/>
    </location>
</feature>
<dbReference type="PANTHER" id="PTHR46089">
    <property type="entry name" value="ALSIN HOMOLOG"/>
    <property type="match status" value="1"/>
</dbReference>
<dbReference type="Gene3D" id="2.130.10.30">
    <property type="entry name" value="Regulator of chromosome condensation 1/beta-lactamase-inhibitor protein II"/>
    <property type="match status" value="2"/>
</dbReference>
<feature type="region of interest" description="Disordered" evidence="4">
    <location>
        <begin position="383"/>
        <end position="420"/>
    </location>
</feature>
<feature type="repeat" description="RCC1" evidence="3">
    <location>
        <begin position="130"/>
        <end position="184"/>
    </location>
</feature>
<gene>
    <name evidence="7" type="ORF">BaRGS_00002414</name>
</gene>
<protein>
    <submittedName>
        <fullName evidence="7">Uncharacterized protein</fullName>
    </submittedName>
</protein>
<dbReference type="Gene3D" id="2.20.110.10">
    <property type="entry name" value="Histone H3 K4-specific methyltransferase SET7/9 N-terminal domain"/>
    <property type="match status" value="2"/>
</dbReference>
<feature type="compositionally biased region" description="Polar residues" evidence="4">
    <location>
        <begin position="740"/>
        <end position="771"/>
    </location>
</feature>
<feature type="compositionally biased region" description="Basic and acidic residues" evidence="4">
    <location>
        <begin position="500"/>
        <end position="522"/>
    </location>
</feature>
<dbReference type="SUPFAM" id="SSF109993">
    <property type="entry name" value="VPS9 domain"/>
    <property type="match status" value="1"/>
</dbReference>
<dbReference type="PROSITE" id="PS00626">
    <property type="entry name" value="RCC1_2"/>
    <property type="match status" value="1"/>
</dbReference>
<evidence type="ECO:0000259" key="5">
    <source>
        <dbReference type="Pfam" id="PF25383"/>
    </source>
</evidence>
<evidence type="ECO:0000256" key="3">
    <source>
        <dbReference type="PROSITE-ProRule" id="PRU00235"/>
    </source>
</evidence>
<keyword evidence="8" id="KW-1185">Reference proteome</keyword>
<accession>A0ABD0M3T8</accession>
<dbReference type="Pfam" id="PF25383">
    <property type="entry name" value="PH_alsin"/>
    <property type="match status" value="1"/>
</dbReference>
<feature type="region of interest" description="Disordered" evidence="4">
    <location>
        <begin position="440"/>
        <end position="640"/>
    </location>
</feature>
<feature type="compositionally biased region" description="Polar residues" evidence="4">
    <location>
        <begin position="721"/>
        <end position="731"/>
    </location>
</feature>
<feature type="compositionally biased region" description="Polar residues" evidence="4">
    <location>
        <begin position="457"/>
        <end position="470"/>
    </location>
</feature>
<name>A0ABD0M3T8_9CAEN</name>
<evidence type="ECO:0000256" key="4">
    <source>
        <dbReference type="SAM" id="MobiDB-lite"/>
    </source>
</evidence>
<organism evidence="7 8">
    <name type="scientific">Batillaria attramentaria</name>
    <dbReference type="NCBI Taxonomy" id="370345"/>
    <lineage>
        <taxon>Eukaryota</taxon>
        <taxon>Metazoa</taxon>
        <taxon>Spiralia</taxon>
        <taxon>Lophotrochozoa</taxon>
        <taxon>Mollusca</taxon>
        <taxon>Gastropoda</taxon>
        <taxon>Caenogastropoda</taxon>
        <taxon>Sorbeoconcha</taxon>
        <taxon>Cerithioidea</taxon>
        <taxon>Batillariidae</taxon>
        <taxon>Batillaria</taxon>
    </lineage>
</organism>
<dbReference type="Pfam" id="PF13540">
    <property type="entry name" value="RCC1_2"/>
    <property type="match status" value="2"/>
</dbReference>
<dbReference type="InterPro" id="IPR000408">
    <property type="entry name" value="Reg_chr_condens"/>
</dbReference>
<comment type="caution">
    <text evidence="7">The sequence shown here is derived from an EMBL/GenBank/DDBJ whole genome shotgun (WGS) entry which is preliminary data.</text>
</comment>
<proteinExistence type="predicted"/>
<dbReference type="EMBL" id="JACVVK020000007">
    <property type="protein sequence ID" value="KAK7506302.1"/>
    <property type="molecule type" value="Genomic_DNA"/>
</dbReference>
<evidence type="ECO:0000313" key="8">
    <source>
        <dbReference type="Proteomes" id="UP001519460"/>
    </source>
</evidence>
<dbReference type="Gene3D" id="1.20.900.10">
    <property type="entry name" value="Dbl homology (DH) domain"/>
    <property type="match status" value="1"/>
</dbReference>
<dbReference type="InterPro" id="IPR009091">
    <property type="entry name" value="RCC1/BLIP-II"/>
</dbReference>
<keyword evidence="1" id="KW-0344">Guanine-nucleotide releasing factor</keyword>
<feature type="compositionally biased region" description="Low complexity" evidence="4">
    <location>
        <begin position="588"/>
        <end position="603"/>
    </location>
</feature>
<sequence length="1907" mass="208362">MCSTPEENAGQPSSPASHGQPSSATSPGQLPSPTSPGQLPSPISSGQTSSPTGHGQLPSATSPGQPLSPTSPTSPGQTSPPASPSAPAPVYGWKGFTGDLCLQSYPILSSHHIRSIAAGGGHVLFLTTEGQVFGRGHNAHGQLGLGEEFMGHAQAEPKLITALADHQVVAVAAGRSHSAAVTSGGEVFCWGDSSDGQCGTGSLDKVLVPTRVKVAIQEGFCEHGVPRPEIPVAIESVACGATHTLALSVEDEIWTWGCGQQLGLEDLLHAPIPRRIDSLAGRRVLMVVCGDSHSLALVQKVERTPKSHPSPARHRNVSKEAIVTQKLFPSLCARCNQEIYTYTDENDTCIISTDHVCRVDESSTSFDSSMIFSDDELSSSFTHQLASQRLSPQKGENSNQAGSSTPDASQGQASGTSGVEVAEEVTSFIEGADAAKQALDSRADDVFTSSEPDKNVDGSQAPGSPANRTLSHVEPDQKDVAGGTSKPTVDRTSSVESDGDVWKRQSASEEKVTPHFEEKVTSMDRAASPPVMSPPSRSRTPSSGSVASVTKLKGLVDENQAREFLTRQLEGDAPSKAAETSPVRTPVSSPESSPRKSSASATSRAEESPKKDVSRREGSPKKDATPRGEASSWKSWYPSSMVETMKTVTSKALTNIQTTMDSLVGQQNMELGDMSDANPPPSADLTVGSGGAASGRSPFPSAMTDSSSSLEFGLDALQDARTSNEGRSSMSPPHLHDASATVNSSPEGRQSLRTLEMKQQNLQRRISSSSGAPKENESDPEPPASGVILDTEVWAWGDNQKGQLGLGDTLGRNKPICIKMLSNRCVLKLVTGANHSIALTANSQVYSWGANNYCQLGHSEAGVTPSRVKFMRGCCVWDLAAGTNHSIFLADSSSMKPDVFYCGKQPGKEAYSTMQKASVPTSVNDLKKVGYVRGLTAGGDNCYCQLDSTPMPAVSAVYELASSERAFYQELVKINTTLLKPLTKSSFFTVTDVFPYKSCLNNLVAGFISLTRKIGEGVIDLTEVVREDQGLMSANFVRSYTSYIEEFRRYSRFFADFLAIGGFEYCTRTGSEFFDKYQSRESPARTGEEKSEQKVEKSMGRFRSSMQFPFFRLKEYSRLLQKIAESLQLNSDASNLLQKAAVSWDSLKLTVTSDHKLADTTRAFWDGANPRLADALRIPSRRVMRDSKTLPLMMPAAGRFSTHLFILFNDMFVHLQSNTHSIFPLETLWVETPASDSDQLPTIVIISPEDRLELCAASSADKAEWLMAFNSAINKVLSSQKEVGRRGSAERLSPPLVRHATHTFTRHPTWKDGTYVGTWLSGKMHGQGEIKWTDGRKYTGMFKQGLQHGHGVMVVPRGGTSKEIQDGNWRDGKLNGTGHIRYANGDDYRGYFKNGQRFGHGVFQQGRHLSSSASIYVGEWLMDRRQGYGVQDDILKGEKYMGMWVEDHRHGNGIIVTLDGMYFEGNFYIDKLAGFGLMLTDDNSCYEGEFMDITQLSGKGTLTLPTGDQLEGTFNGSWNEGLKISGTFIKCTNNLPDRKFPLSHGIQSKYYGKLSVPADKKWADIFLHCCASLGHGEGRSVTSKAWEMVAVAVSSGKKQLKELQKTSVPKAKMQLVGLEELETIPPQGTGTLTVESYAAISQYLRKAFDTTFHPLGQLMESLVDVFRAAYVGVGAHPRLLRHAVDEVNSYIRRTYQVVRILFPQMPEDGGPLHIYPENYKMPPMPTTAEDITAFLEQHQEQEYIGELVTAAGLLYPILLPKIYPPLFDLYALYNDRDDDQYWERVSKLNRQGDMALMAFLGIEQKFWLMDDILLEDKDQVGYMGMKDALQQLSTAFSPIDKLLVIEKTFNEITQFVVVRAKIRHLGAEISMIDHLMERHMEHGELGIMFTMLKASFFQIQNEKMPHH</sequence>
<dbReference type="SUPFAM" id="SSF50729">
    <property type="entry name" value="PH domain-like"/>
    <property type="match status" value="1"/>
</dbReference>
<feature type="compositionally biased region" description="Basic and acidic residues" evidence="4">
    <location>
        <begin position="604"/>
        <end position="626"/>
    </location>
</feature>
<feature type="repeat" description="RCC1" evidence="3">
    <location>
        <begin position="185"/>
        <end position="250"/>
    </location>
</feature>
<dbReference type="PROSITE" id="PS50012">
    <property type="entry name" value="RCC1_3"/>
    <property type="match status" value="5"/>
</dbReference>
<dbReference type="Gene3D" id="2.30.29.30">
    <property type="entry name" value="Pleckstrin-homology domain (PH domain)/Phosphotyrosine-binding domain (PTB)"/>
    <property type="match status" value="1"/>
</dbReference>
<feature type="compositionally biased region" description="Polar residues" evidence="4">
    <location>
        <begin position="485"/>
        <end position="496"/>
    </location>
</feature>
<keyword evidence="2" id="KW-0677">Repeat</keyword>
<feature type="compositionally biased region" description="Polar residues" evidence="4">
    <location>
        <begin position="659"/>
        <end position="669"/>
    </location>
</feature>
<dbReference type="SUPFAM" id="SSF82185">
    <property type="entry name" value="Histone H3 K4-specific methyltransferase SET7/9 N-terminal domain"/>
    <property type="match status" value="2"/>
</dbReference>
<dbReference type="InterPro" id="IPR035899">
    <property type="entry name" value="DBL_dom_sf"/>
</dbReference>
<dbReference type="InterPro" id="IPR051984">
    <property type="entry name" value="Alsin"/>
</dbReference>
<feature type="region of interest" description="Disordered" evidence="4">
    <location>
        <begin position="721"/>
        <end position="786"/>
    </location>
</feature>
<feature type="region of interest" description="Disordered" evidence="4">
    <location>
        <begin position="1"/>
        <end position="86"/>
    </location>
</feature>
<dbReference type="SMART" id="SM00698">
    <property type="entry name" value="MORN"/>
    <property type="match status" value="6"/>
</dbReference>
<dbReference type="Pfam" id="PF00415">
    <property type="entry name" value="RCC1"/>
    <property type="match status" value="3"/>
</dbReference>
<dbReference type="InterPro" id="IPR011993">
    <property type="entry name" value="PH-like_dom_sf"/>
</dbReference>
<dbReference type="Pfam" id="PF25389">
    <property type="entry name" value="DH_ALS2"/>
    <property type="match status" value="1"/>
</dbReference>
<dbReference type="SUPFAM" id="SSF50985">
    <property type="entry name" value="RCC1/BLIP-II"/>
    <property type="match status" value="2"/>
</dbReference>
<feature type="region of interest" description="Disordered" evidence="4">
    <location>
        <begin position="659"/>
        <end position="708"/>
    </location>
</feature>
<evidence type="ECO:0000259" key="6">
    <source>
        <dbReference type="Pfam" id="PF26202"/>
    </source>
</evidence>
<dbReference type="SUPFAM" id="SSF48065">
    <property type="entry name" value="DBL homology domain (DH-domain)"/>
    <property type="match status" value="1"/>
</dbReference>
<feature type="compositionally biased region" description="Polar residues" evidence="4">
    <location>
        <begin position="1"/>
        <end position="53"/>
    </location>
</feature>
<evidence type="ECO:0000256" key="2">
    <source>
        <dbReference type="ARBA" id="ARBA00022737"/>
    </source>
</evidence>
<dbReference type="Pfam" id="PF26202">
    <property type="entry name" value="HA_Alsin"/>
    <property type="match status" value="1"/>
</dbReference>
<evidence type="ECO:0000313" key="7">
    <source>
        <dbReference type="EMBL" id="KAK7506302.1"/>
    </source>
</evidence>
<feature type="compositionally biased region" description="Low complexity" evidence="4">
    <location>
        <begin position="61"/>
        <end position="80"/>
    </location>
</feature>
<dbReference type="InterPro" id="IPR003409">
    <property type="entry name" value="MORN"/>
</dbReference>
<dbReference type="PANTHER" id="PTHR46089:SF2">
    <property type="entry name" value="ALSIN HOMOLOG"/>
    <property type="match status" value="1"/>
</dbReference>
<dbReference type="InterPro" id="IPR059093">
    <property type="entry name" value="HA_Alsin"/>
</dbReference>
<dbReference type="GO" id="GO:0005085">
    <property type="term" value="F:guanyl-nucleotide exchange factor activity"/>
    <property type="evidence" value="ECO:0007669"/>
    <property type="project" value="UniProtKB-KW"/>
</dbReference>
<dbReference type="Proteomes" id="UP001519460">
    <property type="component" value="Unassembled WGS sequence"/>
</dbReference>
<reference evidence="7 8" key="1">
    <citation type="journal article" date="2023" name="Sci. Data">
        <title>Genome assembly of the Korean intertidal mud-creeper Batillaria attramentaria.</title>
        <authorList>
            <person name="Patra A.K."/>
            <person name="Ho P.T."/>
            <person name="Jun S."/>
            <person name="Lee S.J."/>
            <person name="Kim Y."/>
            <person name="Won Y.J."/>
        </authorList>
    </citation>
    <scope>NUCLEOTIDE SEQUENCE [LARGE SCALE GENOMIC DNA]</scope>
    <source>
        <strain evidence="7">Wonlab-2016</strain>
    </source>
</reference>
<feature type="domain" description="Alsin helical array" evidence="6">
    <location>
        <begin position="1619"/>
        <end position="1708"/>
    </location>
</feature>
<feature type="domain" description="Alsin-like PH-like" evidence="5">
    <location>
        <begin position="1174"/>
        <end position="1278"/>
    </location>
</feature>
<feature type="compositionally biased region" description="Basic and acidic residues" evidence="4">
    <location>
        <begin position="554"/>
        <end position="565"/>
    </location>
</feature>
<feature type="repeat" description="RCC1" evidence="3">
    <location>
        <begin position="251"/>
        <end position="300"/>
    </location>
</feature>
<feature type="compositionally biased region" description="Polar residues" evidence="4">
    <location>
        <begin position="383"/>
        <end position="417"/>
    </location>
</feature>
<dbReference type="Pfam" id="PF02493">
    <property type="entry name" value="MORN"/>
    <property type="match status" value="6"/>
</dbReference>
<feature type="compositionally biased region" description="Low complexity" evidence="4">
    <location>
        <begin position="525"/>
        <end position="549"/>
    </location>
</feature>
<feature type="repeat" description="RCC1" evidence="3">
    <location>
        <begin position="843"/>
        <end position="892"/>
    </location>
</feature>
<feature type="repeat" description="RCC1" evidence="3">
    <location>
        <begin position="791"/>
        <end position="842"/>
    </location>
</feature>
<dbReference type="InterPro" id="IPR037191">
    <property type="entry name" value="VPS9_dom_sf"/>
</dbReference>
<evidence type="ECO:0000256" key="1">
    <source>
        <dbReference type="ARBA" id="ARBA00022658"/>
    </source>
</evidence>
<dbReference type="InterPro" id="IPR057248">
    <property type="entry name" value="Alsin-like_PH"/>
</dbReference>
<dbReference type="PRINTS" id="PR00633">
    <property type="entry name" value="RCCNDNSATION"/>
</dbReference>